<dbReference type="AlphaFoldDB" id="A0A839HQA1"/>
<dbReference type="SMART" id="SM01103">
    <property type="entry name" value="CRS1_YhbY"/>
    <property type="match status" value="1"/>
</dbReference>
<dbReference type="SUPFAM" id="SSF75471">
    <property type="entry name" value="YhbY-like"/>
    <property type="match status" value="1"/>
</dbReference>
<dbReference type="PANTHER" id="PTHR40065:SF3">
    <property type="entry name" value="RNA-BINDING PROTEIN YHBY"/>
    <property type="match status" value="1"/>
</dbReference>
<sequence>MPALILKPAARKEHRAAAHHLDPVVMIGAEGLTPAVMREADLALKAHGLIKLRVFSDDRSAREALLAQLADTLNAAPVQHIGKLLVLWRPIPPKEKAPPAEGAKSGPKIVKVLKFSKSGNHRAQVKKLTVFGNERVTAGGIVKRAKPRMSSRKRPAGE</sequence>
<dbReference type="InterPro" id="IPR051925">
    <property type="entry name" value="RNA-binding_domain"/>
</dbReference>
<dbReference type="PROSITE" id="PS51295">
    <property type="entry name" value="CRM"/>
    <property type="match status" value="1"/>
</dbReference>
<evidence type="ECO:0000256" key="2">
    <source>
        <dbReference type="PROSITE-ProRule" id="PRU00626"/>
    </source>
</evidence>
<proteinExistence type="predicted"/>
<evidence type="ECO:0000313" key="5">
    <source>
        <dbReference type="Proteomes" id="UP000586093"/>
    </source>
</evidence>
<dbReference type="EMBL" id="JACIVI010000001">
    <property type="protein sequence ID" value="MBB1161758.1"/>
    <property type="molecule type" value="Genomic_DNA"/>
</dbReference>
<dbReference type="PANTHER" id="PTHR40065">
    <property type="entry name" value="RNA-BINDING PROTEIN YHBY"/>
    <property type="match status" value="1"/>
</dbReference>
<dbReference type="Proteomes" id="UP000586093">
    <property type="component" value="Unassembled WGS sequence"/>
</dbReference>
<feature type="domain" description="CRM" evidence="3">
    <location>
        <begin position="4"/>
        <end position="100"/>
    </location>
</feature>
<keyword evidence="5" id="KW-1185">Reference proteome</keyword>
<protein>
    <submittedName>
        <fullName evidence="4">YhbY family RNA-binding protein</fullName>
    </submittedName>
</protein>
<reference evidence="4 5" key="1">
    <citation type="submission" date="2020-08" db="EMBL/GenBank/DDBJ databases">
        <title>Aquariorum lacteus gen. nov., sp. nov., a new member of the family Comamonadaceae, isolated from freshwater aquarium.</title>
        <authorList>
            <person name="Chun S.-J."/>
        </authorList>
    </citation>
    <scope>NUCLEOTIDE SEQUENCE [LARGE SCALE GENOMIC DNA]</scope>
    <source>
        <strain evidence="4 5">SJAQ100</strain>
    </source>
</reference>
<comment type="caution">
    <text evidence="4">The sequence shown here is derived from an EMBL/GenBank/DDBJ whole genome shotgun (WGS) entry which is preliminary data.</text>
</comment>
<dbReference type="RefSeq" id="WP_182662785.1">
    <property type="nucleotide sequence ID" value="NZ_JACIVI010000001.1"/>
</dbReference>
<gene>
    <name evidence="4" type="ORF">H4F90_07185</name>
</gene>
<dbReference type="InterPro" id="IPR035920">
    <property type="entry name" value="YhbY-like_sf"/>
</dbReference>
<name>A0A839HQA1_9BURK</name>
<organism evidence="4 5">
    <name type="scientific">Aquariibacter albus</name>
    <dbReference type="NCBI Taxonomy" id="2759899"/>
    <lineage>
        <taxon>Bacteria</taxon>
        <taxon>Pseudomonadati</taxon>
        <taxon>Pseudomonadota</taxon>
        <taxon>Betaproteobacteria</taxon>
        <taxon>Burkholderiales</taxon>
        <taxon>Sphaerotilaceae</taxon>
        <taxon>Aquariibacter</taxon>
    </lineage>
</organism>
<dbReference type="InterPro" id="IPR001890">
    <property type="entry name" value="RNA-binding_CRM"/>
</dbReference>
<evidence type="ECO:0000313" key="4">
    <source>
        <dbReference type="EMBL" id="MBB1161758.1"/>
    </source>
</evidence>
<accession>A0A839HQA1</accession>
<dbReference type="Pfam" id="PF01985">
    <property type="entry name" value="CRS1_YhbY"/>
    <property type="match status" value="1"/>
</dbReference>
<dbReference type="Gene3D" id="3.30.110.60">
    <property type="entry name" value="YhbY-like"/>
    <property type="match status" value="1"/>
</dbReference>
<evidence type="ECO:0000256" key="1">
    <source>
        <dbReference type="ARBA" id="ARBA00022884"/>
    </source>
</evidence>
<keyword evidence="1 2" id="KW-0694">RNA-binding</keyword>
<evidence type="ECO:0000259" key="3">
    <source>
        <dbReference type="PROSITE" id="PS51295"/>
    </source>
</evidence>
<dbReference type="GO" id="GO:0003723">
    <property type="term" value="F:RNA binding"/>
    <property type="evidence" value="ECO:0007669"/>
    <property type="project" value="UniProtKB-UniRule"/>
</dbReference>